<keyword evidence="4" id="KW-1185">Reference proteome</keyword>
<feature type="region of interest" description="Disordered" evidence="2">
    <location>
        <begin position="498"/>
        <end position="519"/>
    </location>
</feature>
<evidence type="ECO:0000313" key="3">
    <source>
        <dbReference type="EMBL" id="KZW03884.1"/>
    </source>
</evidence>
<dbReference type="EMBL" id="KV425882">
    <property type="protein sequence ID" value="KZW03884.1"/>
    <property type="molecule type" value="Genomic_DNA"/>
</dbReference>
<dbReference type="Gene3D" id="1.25.40.10">
    <property type="entry name" value="Tetratricopeptide repeat domain"/>
    <property type="match status" value="1"/>
</dbReference>
<protein>
    <submittedName>
        <fullName evidence="3">Uncharacterized protein</fullName>
    </submittedName>
</protein>
<evidence type="ECO:0000256" key="1">
    <source>
        <dbReference type="PROSITE-ProRule" id="PRU00708"/>
    </source>
</evidence>
<proteinExistence type="predicted"/>
<dbReference type="InterPro" id="IPR002885">
    <property type="entry name" value="PPR_rpt"/>
</dbReference>
<gene>
    <name evidence="3" type="ORF">EXIGLDRAFT_715930</name>
</gene>
<reference evidence="3 4" key="1">
    <citation type="journal article" date="2016" name="Mol. Biol. Evol.">
        <title>Comparative Genomics of Early-Diverging Mushroom-Forming Fungi Provides Insights into the Origins of Lignocellulose Decay Capabilities.</title>
        <authorList>
            <person name="Nagy L.G."/>
            <person name="Riley R."/>
            <person name="Tritt A."/>
            <person name="Adam C."/>
            <person name="Daum C."/>
            <person name="Floudas D."/>
            <person name="Sun H."/>
            <person name="Yadav J.S."/>
            <person name="Pangilinan J."/>
            <person name="Larsson K.H."/>
            <person name="Matsuura K."/>
            <person name="Barry K."/>
            <person name="Labutti K."/>
            <person name="Kuo R."/>
            <person name="Ohm R.A."/>
            <person name="Bhattacharya S.S."/>
            <person name="Shirouzu T."/>
            <person name="Yoshinaga Y."/>
            <person name="Martin F.M."/>
            <person name="Grigoriev I.V."/>
            <person name="Hibbett D.S."/>
        </authorList>
    </citation>
    <scope>NUCLEOTIDE SEQUENCE [LARGE SCALE GENOMIC DNA]</scope>
    <source>
        <strain evidence="3 4">HHB12029</strain>
    </source>
</reference>
<dbReference type="Proteomes" id="UP000077266">
    <property type="component" value="Unassembled WGS sequence"/>
</dbReference>
<dbReference type="InParanoid" id="A0A165QPE1"/>
<evidence type="ECO:0000256" key="2">
    <source>
        <dbReference type="SAM" id="MobiDB-lite"/>
    </source>
</evidence>
<evidence type="ECO:0000313" key="4">
    <source>
        <dbReference type="Proteomes" id="UP000077266"/>
    </source>
</evidence>
<dbReference type="OrthoDB" id="276151at2759"/>
<dbReference type="STRING" id="1314781.A0A165QPE1"/>
<feature type="compositionally biased region" description="Polar residues" evidence="2">
    <location>
        <begin position="498"/>
        <end position="508"/>
    </location>
</feature>
<accession>A0A165QPE1</accession>
<dbReference type="Pfam" id="PF13812">
    <property type="entry name" value="PPR_3"/>
    <property type="match status" value="1"/>
</dbReference>
<sequence length="699" mass="78851">MAGLIARPLFRTSQHFTRRNISLTAIAGDALNGLGEPSTSEKERWDQWRRQKSRQLLSSLSDPATPASRVWSFYKDFFTLGEPGDLSLHTHQQVLRRCVAPTHAVRQGAAARMREAHGRDAKHLYETRLQRVISMIRAAGMQPTLADYNFVLEQFAAAGYQTGASKVFQEMIQAGLEPSGRSYGLVLQAVAHRLELPCAYRFREQVEREASQIVDMVLNDMDARGIAAQSVHVDLCLRITRTTGSKDSFLQLLRQAYGIDLENPDRHPLTAADTALPSLGDMEAAPAPELQPFSVHVLNTVVNFLGSKDSVSQMILAFEVLTNPLPTRRPSSSSFADDDDDAHAFYDLSDPSHSSPRPMPSAPPNTTTFIFLIKHLARLQKQSLIRHYLLEAIQQERAADKRLKDDLETKPLEEATVPKVHVRKSLLEPALGLGNRTRRIPFLMWLWRETKWLLVEKRVRMNYFSRLQSETAALEEVSATTIAELRETADVDEALSTALSHPTDSPATEASPPGGVEDVELWKPSSSVQHTVPFFSRAPPPQSIDLNLDAPSPRFTPRPTRPFLLPVHVALLQKDYKEIQDLLSRIRRAVWRLTARRKEWLGRRVWAGKSIYLTSEGERTVVSREKWVEIANFREPWKVGKKGSLVKLQEGGVLARVSDAKNSKTKFVLPPAVPHTGVEERFVDPAIKDHRPRVRWRRH</sequence>
<name>A0A165QPE1_EXIGL</name>
<organism evidence="3 4">
    <name type="scientific">Exidia glandulosa HHB12029</name>
    <dbReference type="NCBI Taxonomy" id="1314781"/>
    <lineage>
        <taxon>Eukaryota</taxon>
        <taxon>Fungi</taxon>
        <taxon>Dikarya</taxon>
        <taxon>Basidiomycota</taxon>
        <taxon>Agaricomycotina</taxon>
        <taxon>Agaricomycetes</taxon>
        <taxon>Auriculariales</taxon>
        <taxon>Exidiaceae</taxon>
        <taxon>Exidia</taxon>
    </lineage>
</organism>
<dbReference type="InterPro" id="IPR011990">
    <property type="entry name" value="TPR-like_helical_dom_sf"/>
</dbReference>
<dbReference type="AlphaFoldDB" id="A0A165QPE1"/>
<dbReference type="PROSITE" id="PS51375">
    <property type="entry name" value="PPR"/>
    <property type="match status" value="1"/>
</dbReference>
<feature type="repeat" description="PPR" evidence="1">
    <location>
        <begin position="144"/>
        <end position="178"/>
    </location>
</feature>